<evidence type="ECO:0000313" key="1">
    <source>
        <dbReference type="EMBL" id="KKN52709.1"/>
    </source>
</evidence>
<sequence length="101" mass="11749">MIKPFKEAIRLETPGAELLIAVHTGRGNTFRDLATDRLYINVNDERNTIDHHRVFREIELVPVLEPPEHPLRDELIGTVEMHSPILDRWLASERCKRTLES</sequence>
<dbReference type="AlphaFoldDB" id="A0A0F9RCQ6"/>
<gene>
    <name evidence="1" type="ORF">LCGC14_0609900</name>
</gene>
<dbReference type="EMBL" id="LAZR01001008">
    <property type="protein sequence ID" value="KKN52709.1"/>
    <property type="molecule type" value="Genomic_DNA"/>
</dbReference>
<reference evidence="1" key="1">
    <citation type="journal article" date="2015" name="Nature">
        <title>Complex archaea that bridge the gap between prokaryotes and eukaryotes.</title>
        <authorList>
            <person name="Spang A."/>
            <person name="Saw J.H."/>
            <person name="Jorgensen S.L."/>
            <person name="Zaremba-Niedzwiedzka K."/>
            <person name="Martijn J."/>
            <person name="Lind A.E."/>
            <person name="van Eijk R."/>
            <person name="Schleper C."/>
            <person name="Guy L."/>
            <person name="Ettema T.J."/>
        </authorList>
    </citation>
    <scope>NUCLEOTIDE SEQUENCE</scope>
</reference>
<name>A0A0F9RCQ6_9ZZZZ</name>
<organism evidence="1">
    <name type="scientific">marine sediment metagenome</name>
    <dbReference type="NCBI Taxonomy" id="412755"/>
    <lineage>
        <taxon>unclassified sequences</taxon>
        <taxon>metagenomes</taxon>
        <taxon>ecological metagenomes</taxon>
    </lineage>
</organism>
<comment type="caution">
    <text evidence="1">The sequence shown here is derived from an EMBL/GenBank/DDBJ whole genome shotgun (WGS) entry which is preliminary data.</text>
</comment>
<protein>
    <submittedName>
        <fullName evidence="1">Uncharacterized protein</fullName>
    </submittedName>
</protein>
<proteinExistence type="predicted"/>
<accession>A0A0F9RCQ6</accession>